<keyword evidence="1" id="KW-0645">Protease</keyword>
<accession>A0A6M5YN22</accession>
<name>A0A6M5YN22_9BACT</name>
<reference evidence="2" key="1">
    <citation type="submission" date="2020-05" db="EMBL/GenBank/DDBJ databases">
        <title>Frigoriglobus tundricola gen. nov., sp. nov., a psychrotolerant cellulolytic planctomycete of the family Gemmataceae with two divergent copies of 16S rRNA gene.</title>
        <authorList>
            <person name="Kulichevskaya I.S."/>
            <person name="Ivanova A.A."/>
            <person name="Naumoff D.G."/>
            <person name="Beletsky A.V."/>
            <person name="Rijpstra W.I.C."/>
            <person name="Sinninghe Damste J.S."/>
            <person name="Mardanov A.V."/>
            <person name="Ravin N.V."/>
            <person name="Dedysh S.N."/>
        </authorList>
    </citation>
    <scope>NUCLEOTIDE SEQUENCE [LARGE SCALE GENOMIC DNA]</scope>
    <source>
        <strain evidence="2">PL17</strain>
    </source>
</reference>
<evidence type="ECO:0000313" key="2">
    <source>
        <dbReference type="Proteomes" id="UP000503447"/>
    </source>
</evidence>
<organism evidence="1 2">
    <name type="scientific">Frigoriglobus tundricola</name>
    <dbReference type="NCBI Taxonomy" id="2774151"/>
    <lineage>
        <taxon>Bacteria</taxon>
        <taxon>Pseudomonadati</taxon>
        <taxon>Planctomycetota</taxon>
        <taxon>Planctomycetia</taxon>
        <taxon>Gemmatales</taxon>
        <taxon>Gemmataceae</taxon>
        <taxon>Frigoriglobus</taxon>
    </lineage>
</organism>
<dbReference type="GO" id="GO:0008233">
    <property type="term" value="F:peptidase activity"/>
    <property type="evidence" value="ECO:0007669"/>
    <property type="project" value="UniProtKB-KW"/>
</dbReference>
<keyword evidence="1" id="KW-0378">Hydrolase</keyword>
<dbReference type="KEGG" id="ftj:FTUN_2490"/>
<dbReference type="RefSeq" id="WP_171470849.1">
    <property type="nucleotide sequence ID" value="NZ_CP053452.2"/>
</dbReference>
<dbReference type="GO" id="GO:0006508">
    <property type="term" value="P:proteolysis"/>
    <property type="evidence" value="ECO:0007669"/>
    <property type="project" value="UniProtKB-KW"/>
</dbReference>
<sequence>MTVAVELTAGGDLRMSAAVAERFFPNGVLVPLRRGPELWLLPTRGAAAGGLLLKQRNAAGDRSVLVRESLGEEFSPGPREAAWDESQGALRVLLEALP</sequence>
<keyword evidence="2" id="KW-1185">Reference proteome</keyword>
<gene>
    <name evidence="1" type="ORF">FTUN_2490</name>
</gene>
<evidence type="ECO:0000313" key="1">
    <source>
        <dbReference type="EMBL" id="QJW94964.1"/>
    </source>
</evidence>
<dbReference type="EMBL" id="CP053452">
    <property type="protein sequence ID" value="QJW94964.1"/>
    <property type="molecule type" value="Genomic_DNA"/>
</dbReference>
<proteinExistence type="predicted"/>
<protein>
    <submittedName>
        <fullName evidence="1">Hydrogenase maturation protease</fullName>
    </submittedName>
</protein>
<dbReference type="Proteomes" id="UP000503447">
    <property type="component" value="Chromosome"/>
</dbReference>
<dbReference type="AlphaFoldDB" id="A0A6M5YN22"/>